<dbReference type="AlphaFoldDB" id="A0AA39AK56"/>
<sequence length="230" mass="26562">MLERMPCFTDPEPPPTKMSDFFPALKRLSTNIGGDPPIFVITQLPFGTLESAIARTEPLQDCTTREIAEVVDGVRNLIRRRDILLERLKVAKSMRAFISHRMSTTEELRARLEQVESELAATQKAADYGAKALKTAEVKKEATQRLRREREAMEGKCWEVEPENSRLKKEMEELRSGFATQKKDLEVEYQRQVDEMYFVGYRCYMKKNDITHNTPSFPFNDESEAPDDFS</sequence>
<keyword evidence="3" id="KW-1185">Reference proteome</keyword>
<evidence type="ECO:0000313" key="2">
    <source>
        <dbReference type="EMBL" id="KAJ9709140.1"/>
    </source>
</evidence>
<reference evidence="2 3" key="1">
    <citation type="journal article" date="2023" name="BMC Biotechnol.">
        <title>Vitis rotundifolia cv Carlos genome sequencing.</title>
        <authorList>
            <person name="Huff M."/>
            <person name="Hulse-Kemp A."/>
            <person name="Scheffler B."/>
            <person name="Youngblood R."/>
            <person name="Simpson S."/>
            <person name="Babiker E."/>
            <person name="Staton M."/>
        </authorList>
    </citation>
    <scope>NUCLEOTIDE SEQUENCE [LARGE SCALE GENOMIC DNA]</scope>
    <source>
        <tissue evidence="2">Leaf</tissue>
    </source>
</reference>
<accession>A0AA39AK56</accession>
<proteinExistence type="predicted"/>
<name>A0AA39AK56_VITRO</name>
<feature type="coiled-coil region" evidence="1">
    <location>
        <begin position="105"/>
        <end position="156"/>
    </location>
</feature>
<dbReference type="EMBL" id="JARBHA010000001">
    <property type="protein sequence ID" value="KAJ9709140.1"/>
    <property type="molecule type" value="Genomic_DNA"/>
</dbReference>
<dbReference type="Proteomes" id="UP001168098">
    <property type="component" value="Unassembled WGS sequence"/>
</dbReference>
<gene>
    <name evidence="2" type="ORF">PVL29_000888</name>
</gene>
<evidence type="ECO:0000256" key="1">
    <source>
        <dbReference type="SAM" id="Coils"/>
    </source>
</evidence>
<organism evidence="2 3">
    <name type="scientific">Vitis rotundifolia</name>
    <name type="common">Muscadine grape</name>
    <dbReference type="NCBI Taxonomy" id="103349"/>
    <lineage>
        <taxon>Eukaryota</taxon>
        <taxon>Viridiplantae</taxon>
        <taxon>Streptophyta</taxon>
        <taxon>Embryophyta</taxon>
        <taxon>Tracheophyta</taxon>
        <taxon>Spermatophyta</taxon>
        <taxon>Magnoliopsida</taxon>
        <taxon>eudicotyledons</taxon>
        <taxon>Gunneridae</taxon>
        <taxon>Pentapetalae</taxon>
        <taxon>rosids</taxon>
        <taxon>Vitales</taxon>
        <taxon>Vitaceae</taxon>
        <taxon>Viteae</taxon>
        <taxon>Vitis</taxon>
    </lineage>
</organism>
<keyword evidence="1" id="KW-0175">Coiled coil</keyword>
<evidence type="ECO:0000313" key="3">
    <source>
        <dbReference type="Proteomes" id="UP001168098"/>
    </source>
</evidence>
<comment type="caution">
    <text evidence="2">The sequence shown here is derived from an EMBL/GenBank/DDBJ whole genome shotgun (WGS) entry which is preliminary data.</text>
</comment>
<protein>
    <submittedName>
        <fullName evidence="2">Uncharacterized protein</fullName>
    </submittedName>
</protein>